<reference evidence="4" key="1">
    <citation type="journal article" date="2017" name="Nat. Microbiol.">
        <title>Global analysis of biosynthetic gene clusters reveals vast potential of secondary metabolite production in Penicillium species.</title>
        <authorList>
            <person name="Nielsen J.C."/>
            <person name="Grijseels S."/>
            <person name="Prigent S."/>
            <person name="Ji B."/>
            <person name="Dainat J."/>
            <person name="Nielsen K.F."/>
            <person name="Frisvad J.C."/>
            <person name="Workman M."/>
            <person name="Nielsen J."/>
        </authorList>
    </citation>
    <scope>NUCLEOTIDE SEQUENCE [LARGE SCALE GENOMIC DNA]</scope>
    <source>
        <strain evidence="4">IBT 31811</strain>
    </source>
</reference>
<dbReference type="STRING" id="416450.A0A1V6Q546"/>
<dbReference type="FunFam" id="3.60.130.10:FF:000011">
    <property type="entry name" value="Taurine catabolism dioxygenase TauD"/>
    <property type="match status" value="1"/>
</dbReference>
<dbReference type="InterPro" id="IPR042098">
    <property type="entry name" value="TauD-like_sf"/>
</dbReference>
<dbReference type="SUPFAM" id="SSF51197">
    <property type="entry name" value="Clavaminate synthase-like"/>
    <property type="match status" value="1"/>
</dbReference>
<organism evidence="3 4">
    <name type="scientific">Penicillium antarcticum</name>
    <dbReference type="NCBI Taxonomy" id="416450"/>
    <lineage>
        <taxon>Eukaryota</taxon>
        <taxon>Fungi</taxon>
        <taxon>Dikarya</taxon>
        <taxon>Ascomycota</taxon>
        <taxon>Pezizomycotina</taxon>
        <taxon>Eurotiomycetes</taxon>
        <taxon>Eurotiomycetidae</taxon>
        <taxon>Eurotiales</taxon>
        <taxon>Aspergillaceae</taxon>
        <taxon>Penicillium</taxon>
    </lineage>
</organism>
<evidence type="ECO:0000313" key="4">
    <source>
        <dbReference type="Proteomes" id="UP000191672"/>
    </source>
</evidence>
<dbReference type="InterPro" id="IPR050411">
    <property type="entry name" value="AlphaKG_dependent_hydroxylases"/>
</dbReference>
<name>A0A1V6Q546_9EURO</name>
<dbReference type="GO" id="GO:0016491">
    <property type="term" value="F:oxidoreductase activity"/>
    <property type="evidence" value="ECO:0007669"/>
    <property type="project" value="UniProtKB-KW"/>
</dbReference>
<protein>
    <recommendedName>
        <fullName evidence="2">TauD/TfdA-like domain-containing protein</fullName>
    </recommendedName>
</protein>
<dbReference type="EMBL" id="MDYN01000013">
    <property type="protein sequence ID" value="OQD84378.1"/>
    <property type="molecule type" value="Genomic_DNA"/>
</dbReference>
<proteinExistence type="predicted"/>
<dbReference type="AlphaFoldDB" id="A0A1V6Q546"/>
<feature type="domain" description="TauD/TfdA-like" evidence="2">
    <location>
        <begin position="98"/>
        <end position="366"/>
    </location>
</feature>
<sequence length="417" mass="47268">MSASAIAPDISHEPDFETYQNRTKRRLACEDTSQPLPDGFPLQLRSDLAWAVSDLPLAGSGDEPWVYNLTVMELEEIDQALAYFKGFVLISPQLYLQKPLGYIQPETFPLPTLHSRLRSLSHDLQFKRGFCVLRRLPVEKWTREENIIVYAGVSSHIGSIRGRQDITHEGAPADVMLCHITNLITTGNQKALGAPAFTMDRQIFHTDTGDVVSLLALSEAVEGGESQVVSGWTVYNEIAQSRPDLIRTLAEEWIIDGFKDAERPYFQRPLLYYQPATDEAPERVAFQFARRTFTGFGALPRSAHIPPITEAQAEALDALHFLAEKHCLEFKIKKGDIQYINNLSIIHARRGYKDDEQEPRHLLRLWLRDPEHAWITPEPLQERWQGIYHGITAEKEVFPLQPFIRTASNGTATKDGI</sequence>
<dbReference type="Proteomes" id="UP000191672">
    <property type="component" value="Unassembled WGS sequence"/>
</dbReference>
<keyword evidence="1" id="KW-0560">Oxidoreductase</keyword>
<dbReference type="PANTHER" id="PTHR10696">
    <property type="entry name" value="GAMMA-BUTYROBETAINE HYDROXYLASE-RELATED"/>
    <property type="match status" value="1"/>
</dbReference>
<evidence type="ECO:0000313" key="3">
    <source>
        <dbReference type="EMBL" id="OQD84378.1"/>
    </source>
</evidence>
<dbReference type="InterPro" id="IPR003819">
    <property type="entry name" value="TauD/TfdA-like"/>
</dbReference>
<keyword evidence="4" id="KW-1185">Reference proteome</keyword>
<evidence type="ECO:0000256" key="1">
    <source>
        <dbReference type="ARBA" id="ARBA00023002"/>
    </source>
</evidence>
<dbReference type="PANTHER" id="PTHR10696:SF54">
    <property type="entry name" value="FAMILY OXIDOREDUCTASE, PUTATIVE (AFU_ORTHOLOGUE AFUA_4G13850)-RELATED"/>
    <property type="match status" value="1"/>
</dbReference>
<comment type="caution">
    <text evidence="3">The sequence shown here is derived from an EMBL/GenBank/DDBJ whole genome shotgun (WGS) entry which is preliminary data.</text>
</comment>
<accession>A0A1V6Q546</accession>
<evidence type="ECO:0000259" key="2">
    <source>
        <dbReference type="Pfam" id="PF02668"/>
    </source>
</evidence>
<dbReference type="Pfam" id="PF02668">
    <property type="entry name" value="TauD"/>
    <property type="match status" value="1"/>
</dbReference>
<gene>
    <name evidence="3" type="ORF">PENANT_c013G00093</name>
</gene>
<dbReference type="Gene3D" id="3.60.130.10">
    <property type="entry name" value="Clavaminate synthase-like"/>
    <property type="match status" value="1"/>
</dbReference>